<organism evidence="1 2">
    <name type="scientific">Vibrio tapetis subsp. tapetis</name>
    <dbReference type="NCBI Taxonomy" id="1671868"/>
    <lineage>
        <taxon>Bacteria</taxon>
        <taxon>Pseudomonadati</taxon>
        <taxon>Pseudomonadota</taxon>
        <taxon>Gammaproteobacteria</taxon>
        <taxon>Vibrionales</taxon>
        <taxon>Vibrionaceae</taxon>
        <taxon>Vibrio</taxon>
    </lineage>
</organism>
<dbReference type="KEGG" id="vta:P0061"/>
<reference evidence="1 2" key="1">
    <citation type="submission" date="2017-10" db="EMBL/GenBank/DDBJ databases">
        <authorList>
            <person name="Banno H."/>
            <person name="Chua N.-H."/>
        </authorList>
    </citation>
    <scope>NUCLEOTIDE SEQUENCE [LARGE SCALE GENOMIC DNA]</scope>
    <source>
        <strain evidence="1">Vibrio tapetis CECT4600</strain>
        <plasmid evidence="2">Plasmid p</plasmid>
    </source>
</reference>
<dbReference type="Proteomes" id="UP000235828">
    <property type="component" value="Plasmid P"/>
</dbReference>
<protein>
    <submittedName>
        <fullName evidence="1">Uncharacterized protein</fullName>
    </submittedName>
</protein>
<name>A0A2N8ZNL1_9VIBR</name>
<keyword evidence="1" id="KW-0614">Plasmid</keyword>
<accession>A0A2N8ZNL1</accession>
<gene>
    <name evidence="1" type="ORF">VTAP4600_P0061</name>
</gene>
<geneLocation type="plasmid" evidence="2">
    <name>p</name>
</geneLocation>
<dbReference type="EMBL" id="LT960613">
    <property type="protein sequence ID" value="SON53505.1"/>
    <property type="molecule type" value="Genomic_DNA"/>
</dbReference>
<evidence type="ECO:0000313" key="2">
    <source>
        <dbReference type="Proteomes" id="UP000235828"/>
    </source>
</evidence>
<keyword evidence="2" id="KW-1185">Reference proteome</keyword>
<proteinExistence type="predicted"/>
<sequence>MTNIETLATNDLSADQFRILNYGIECVSTQSKVYTEL</sequence>
<dbReference type="AlphaFoldDB" id="A0A2N8ZNL1"/>
<evidence type="ECO:0000313" key="1">
    <source>
        <dbReference type="EMBL" id="SON53505.1"/>
    </source>
</evidence>